<evidence type="ECO:0000313" key="2">
    <source>
        <dbReference type="Proteomes" id="UP001217089"/>
    </source>
</evidence>
<evidence type="ECO:0000313" key="1">
    <source>
        <dbReference type="EMBL" id="KAJ8310352.1"/>
    </source>
</evidence>
<name>A0ABQ9F259_TEGGR</name>
<protein>
    <recommendedName>
        <fullName evidence="3">Secreted protein</fullName>
    </recommendedName>
</protein>
<accession>A0ABQ9F259</accession>
<sequence length="74" mass="9383">MATRPLPVCHIFVVFMIVYEDIHRYMTGQEYSLARYQCFYDKIWYFFLYNTKRHYYNSKYIVLLFIFKLYSYKE</sequence>
<reference evidence="1 2" key="1">
    <citation type="submission" date="2022-12" db="EMBL/GenBank/DDBJ databases">
        <title>Chromosome-level genome of Tegillarca granosa.</title>
        <authorList>
            <person name="Kim J."/>
        </authorList>
    </citation>
    <scope>NUCLEOTIDE SEQUENCE [LARGE SCALE GENOMIC DNA]</scope>
    <source>
        <strain evidence="1">Teg-2019</strain>
        <tissue evidence="1">Adductor muscle</tissue>
    </source>
</reference>
<dbReference type="Proteomes" id="UP001217089">
    <property type="component" value="Unassembled WGS sequence"/>
</dbReference>
<keyword evidence="2" id="KW-1185">Reference proteome</keyword>
<organism evidence="1 2">
    <name type="scientific">Tegillarca granosa</name>
    <name type="common">Malaysian cockle</name>
    <name type="synonym">Anadara granosa</name>
    <dbReference type="NCBI Taxonomy" id="220873"/>
    <lineage>
        <taxon>Eukaryota</taxon>
        <taxon>Metazoa</taxon>
        <taxon>Spiralia</taxon>
        <taxon>Lophotrochozoa</taxon>
        <taxon>Mollusca</taxon>
        <taxon>Bivalvia</taxon>
        <taxon>Autobranchia</taxon>
        <taxon>Pteriomorphia</taxon>
        <taxon>Arcoida</taxon>
        <taxon>Arcoidea</taxon>
        <taxon>Arcidae</taxon>
        <taxon>Tegillarca</taxon>
    </lineage>
</organism>
<comment type="caution">
    <text evidence="1">The sequence shown here is derived from an EMBL/GenBank/DDBJ whole genome shotgun (WGS) entry which is preliminary data.</text>
</comment>
<gene>
    <name evidence="1" type="ORF">KUTeg_012217</name>
</gene>
<proteinExistence type="predicted"/>
<evidence type="ECO:0008006" key="3">
    <source>
        <dbReference type="Google" id="ProtNLM"/>
    </source>
</evidence>
<dbReference type="EMBL" id="JARBDR010000640">
    <property type="protein sequence ID" value="KAJ8310352.1"/>
    <property type="molecule type" value="Genomic_DNA"/>
</dbReference>